<dbReference type="OrthoDB" id="9776488at2"/>
<evidence type="ECO:0000256" key="5">
    <source>
        <dbReference type="PIRNR" id="PIRNR038994"/>
    </source>
</evidence>
<dbReference type="GO" id="GO:0046872">
    <property type="term" value="F:metal ion binding"/>
    <property type="evidence" value="ECO:0007669"/>
    <property type="project" value="UniProtKB-KW"/>
</dbReference>
<dbReference type="GO" id="GO:0006046">
    <property type="term" value="P:N-acetylglucosamine catabolic process"/>
    <property type="evidence" value="ECO:0007669"/>
    <property type="project" value="TreeGrafter"/>
</dbReference>
<name>A0A2P2ED89_9PROT</name>
<feature type="binding site" evidence="7">
    <location>
        <begin position="217"/>
        <end position="218"/>
    </location>
    <ligand>
        <name>substrate</name>
    </ligand>
</feature>
<dbReference type="GO" id="GO:0008448">
    <property type="term" value="F:N-acetylglucosamine-6-phosphate deacetylase activity"/>
    <property type="evidence" value="ECO:0007669"/>
    <property type="project" value="UniProtKB-EC"/>
</dbReference>
<dbReference type="EMBL" id="BFBR01000009">
    <property type="protein sequence ID" value="GBF59032.1"/>
    <property type="molecule type" value="Genomic_DNA"/>
</dbReference>
<dbReference type="Pfam" id="PF01979">
    <property type="entry name" value="Amidohydro_1"/>
    <property type="match status" value="1"/>
</dbReference>
<feature type="binding site" evidence="8">
    <location>
        <position position="129"/>
    </location>
    <ligand>
        <name>Zn(2+)</name>
        <dbReference type="ChEBI" id="CHEBI:29105"/>
    </ligand>
</feature>
<dbReference type="CDD" id="cd00854">
    <property type="entry name" value="NagA"/>
    <property type="match status" value="1"/>
</dbReference>
<sequence>MRQIFLNGRLLTAKGLLSDATLVVANGQIEAIGKNLPTPPDAEVIDLSGDYLAPGLLDLQVNGGGGVLFNDSPTIEAIAAIGEAHLKRGTTSFLPTLISDDLDKVATAISAVDAAIEAGIPGVAGIHLEGPFLNAMRKGVHDSRKFRVLDEAAIELLSSLRLGKTLITLAPETAPDGAIFELARRGGQVFAGHTEATYEQILLAEGEGLRGFTHIFNAMSPLTSRAPGVVGAALTSQHSFAGLIADGVHVHPANLKLVARLLGPERTVLVSDAMPTMGSAQDWFMLKGEKIEARGLTCYTPDGVLAGSNLSLLDGVRTMVSQGGASLEDALTMASLAPARAMGLMDKLGTLRAGGRADFVRLTEGGNLLGVWQGGKQRLGQ</sequence>
<feature type="binding site" evidence="7">
    <location>
        <position position="225"/>
    </location>
    <ligand>
        <name>substrate</name>
    </ligand>
</feature>
<dbReference type="InterPro" id="IPR032466">
    <property type="entry name" value="Metal_Hydrolase"/>
</dbReference>
<evidence type="ECO:0000313" key="10">
    <source>
        <dbReference type="EMBL" id="GBF59032.1"/>
    </source>
</evidence>
<feature type="domain" description="Amidohydrolase-related" evidence="9">
    <location>
        <begin position="51"/>
        <end position="376"/>
    </location>
</feature>
<evidence type="ECO:0000313" key="11">
    <source>
        <dbReference type="Proteomes" id="UP000245086"/>
    </source>
</evidence>
<proteinExistence type="inferred from homology"/>
<dbReference type="InterPro" id="IPR011059">
    <property type="entry name" value="Metal-dep_hydrolase_composite"/>
</dbReference>
<dbReference type="SUPFAM" id="SSF51556">
    <property type="entry name" value="Metallo-dependent hydrolases"/>
    <property type="match status" value="1"/>
</dbReference>
<evidence type="ECO:0000256" key="4">
    <source>
        <dbReference type="ARBA" id="ARBA00023277"/>
    </source>
</evidence>
<feature type="binding site" evidence="8">
    <location>
        <position position="214"/>
    </location>
    <ligand>
        <name>Zn(2+)</name>
        <dbReference type="ChEBI" id="CHEBI:29105"/>
    </ligand>
</feature>
<feature type="binding site" evidence="7">
    <location>
        <position position="249"/>
    </location>
    <ligand>
        <name>substrate</name>
    </ligand>
</feature>
<evidence type="ECO:0000256" key="3">
    <source>
        <dbReference type="ARBA" id="ARBA00022801"/>
    </source>
</evidence>
<keyword evidence="11" id="KW-1185">Reference proteome</keyword>
<dbReference type="NCBIfam" id="TIGR00221">
    <property type="entry name" value="nagA"/>
    <property type="match status" value="1"/>
</dbReference>
<feature type="binding site" evidence="7">
    <location>
        <position position="140"/>
    </location>
    <ligand>
        <name>substrate</name>
    </ligand>
</feature>
<keyword evidence="4 5" id="KW-0119">Carbohydrate metabolism</keyword>
<feature type="active site" description="Proton donor/acceptor" evidence="6">
    <location>
        <position position="272"/>
    </location>
</feature>
<accession>A0A2P2ED89</accession>
<dbReference type="InterPro" id="IPR003764">
    <property type="entry name" value="GlcNAc_6-P_deAcase"/>
</dbReference>
<dbReference type="PANTHER" id="PTHR11113">
    <property type="entry name" value="N-ACETYLGLUCOSAMINE-6-PHOSPHATE DEACETYLASE"/>
    <property type="match status" value="1"/>
</dbReference>
<dbReference type="AlphaFoldDB" id="A0A2P2ED89"/>
<gene>
    <name evidence="10" type="primary">nagA</name>
    <name evidence="10" type="ORF">PbB2_02724</name>
</gene>
<evidence type="ECO:0000256" key="8">
    <source>
        <dbReference type="PIRSR" id="PIRSR038994-3"/>
    </source>
</evidence>
<evidence type="ECO:0000256" key="7">
    <source>
        <dbReference type="PIRSR" id="PIRSR038994-2"/>
    </source>
</evidence>
<comment type="similarity">
    <text evidence="1 5">Belongs to the metallo-dependent hydrolases superfamily. NagA family.</text>
</comment>
<keyword evidence="2 8" id="KW-0479">Metal-binding</keyword>
<evidence type="ECO:0000256" key="2">
    <source>
        <dbReference type="ARBA" id="ARBA00022723"/>
    </source>
</evidence>
<evidence type="ECO:0000256" key="1">
    <source>
        <dbReference type="ARBA" id="ARBA00010716"/>
    </source>
</evidence>
<dbReference type="PIRSF" id="PIRSF038994">
    <property type="entry name" value="NagA"/>
    <property type="match status" value="1"/>
</dbReference>
<reference evidence="10 11" key="1">
    <citation type="journal article" date="2018" name="Genome Announc.">
        <title>Draft Genome Sequence of "Candidatus Phycosocius bacilliformis," an Alphaproteobacterial Ectosymbiont of the Hydrocarbon-Producing Green Alga Botryococcus braunii.</title>
        <authorList>
            <person name="Tanabe Y."/>
            <person name="Yamaguchi H."/>
            <person name="Watanabe M.M."/>
        </authorList>
    </citation>
    <scope>NUCLEOTIDE SEQUENCE [LARGE SCALE GENOMIC DNA]</scope>
    <source>
        <strain evidence="10 11">BOTRYCO-2</strain>
    </source>
</reference>
<comment type="caution">
    <text evidence="10">The sequence shown here is derived from an EMBL/GenBank/DDBJ whole genome shotgun (WGS) entry which is preliminary data.</text>
</comment>
<protein>
    <submittedName>
        <fullName evidence="10">N-acetylglucosamine-6-phosphate deacetylase</fullName>
        <ecNumber evidence="10">3.5.1.25</ecNumber>
    </submittedName>
</protein>
<dbReference type="EC" id="3.5.1.25" evidence="10"/>
<dbReference type="Gene3D" id="2.30.40.10">
    <property type="entry name" value="Urease, subunit C, domain 1"/>
    <property type="match status" value="1"/>
</dbReference>
<feature type="binding site" evidence="8">
    <location>
        <position position="193"/>
    </location>
    <ligand>
        <name>Zn(2+)</name>
        <dbReference type="ChEBI" id="CHEBI:29105"/>
    </ligand>
</feature>
<dbReference type="Gene3D" id="3.20.20.140">
    <property type="entry name" value="Metal-dependent hydrolases"/>
    <property type="match status" value="1"/>
</dbReference>
<dbReference type="PANTHER" id="PTHR11113:SF14">
    <property type="entry name" value="N-ACETYLGLUCOSAMINE-6-PHOSPHATE DEACETYLASE"/>
    <property type="match status" value="1"/>
</dbReference>
<dbReference type="SUPFAM" id="SSF51338">
    <property type="entry name" value="Composite domain of metallo-dependent hydrolases"/>
    <property type="match status" value="1"/>
</dbReference>
<dbReference type="InterPro" id="IPR006680">
    <property type="entry name" value="Amidohydro-rel"/>
</dbReference>
<evidence type="ECO:0000259" key="9">
    <source>
        <dbReference type="Pfam" id="PF01979"/>
    </source>
</evidence>
<feature type="binding site" evidence="7">
    <location>
        <begin position="305"/>
        <end position="307"/>
    </location>
    <ligand>
        <name>substrate</name>
    </ligand>
</feature>
<keyword evidence="3 5" id="KW-0378">Hydrolase</keyword>
<organism evidence="10 11">
    <name type="scientific">Candidatus Phycosocius bacilliformis</name>
    <dbReference type="NCBI Taxonomy" id="1445552"/>
    <lineage>
        <taxon>Bacteria</taxon>
        <taxon>Pseudomonadati</taxon>
        <taxon>Pseudomonadota</taxon>
        <taxon>Alphaproteobacteria</taxon>
        <taxon>Caulobacterales</taxon>
        <taxon>Caulobacterales incertae sedis</taxon>
        <taxon>Candidatus Phycosocius</taxon>
    </lineage>
</organism>
<evidence type="ECO:0000256" key="6">
    <source>
        <dbReference type="PIRSR" id="PIRSR038994-1"/>
    </source>
</evidence>
<comment type="cofactor">
    <cofactor evidence="8">
        <name>a divalent metal cation</name>
        <dbReference type="ChEBI" id="CHEBI:60240"/>
    </cofactor>
    <text evidence="8">Binds 1 divalent metal cation per subunit.</text>
</comment>
<dbReference type="RefSeq" id="WP_108985886.1">
    <property type="nucleotide sequence ID" value="NZ_BFBR01000009.1"/>
</dbReference>
<dbReference type="Proteomes" id="UP000245086">
    <property type="component" value="Unassembled WGS sequence"/>
</dbReference>